<evidence type="ECO:0008006" key="3">
    <source>
        <dbReference type="Google" id="ProtNLM"/>
    </source>
</evidence>
<sequence length="972" mass="112008">MDLKQRKLSKSEWESIEIPVSSSELDVLKLIIDGYHNVNIKINNSQSIFTHLKIEYSSQIEEYMYSKYFANDVRSIVEKYNINFIEFETKKSKKNTNNINDNTNVNTLIYKVDVCEIVRLNSVDQVRIAKFDTLDISKVELFDIVLFNHLKKMVKAKYENNSVWLYHYYTLSKLINYSVSHVNRIVTSIIQCFLSNIERENIQLLEVVKKSQEYIERNQDLLRYSDMHLYEHQKDIFTCLKRMSGNNNGSNSKKDLYRSISIDHSQSNISKANLILYIAPTGTGKTLTPLGLSEKYKVIFVCAARHVGLALARSAISINKKIAFAFGCSSAQDVRLHYFAAKDYTTDRRSGRIRKVDNTVGDKVEIIICDIRSYLPAMYYMLAFNNTNDIVTYWDEPTISLDYNSHELHKIIKKNWSENIIPNMVLSSATLPKENELQMTIADFQEKFKNATIHNIVSHDCKKTIPLINNNGFIIMPHYLSDNYDEILSIVENCENNMSLLRYFDLNETAKFIYYIEESGLSSSKAKFDRQFASINDIDMKNIKMFYLKVLKSISKDKWVQIYNHFIQVRNKVLHSNNTIDSKGNAIISKINSVGPGVNVTTNVNEGKPLTRLVSEQIINTNNNSEPSGSSGVYVTTKDAYTLTDGPTIFIAGDLQKIAKFCIQQSNIPASVMKSVYDSIEFNNQLNEKIAEIEETLETEEKKLLGPNSSNNTNSKTKSGSKKDDAKKANKLIDKSNDANLTKLREQREILRGMVKRTSIDDIFIPNKLPHLQKWSTGLFTNKAFTSNIDEDIVSSIMLLNDVDDSWKVLLLLGIGVFTEHKSSSYTEIMKKLADTQRLYLIIADSDYIYGTNYQFCHGYLSKDLVLTQEKIIQALGRIGRNNIQQEYSARFRDDSQIKILFKKFASQEKPEVINMNCLFNSKNIVWNGTDYEEQEEDDEDELEEQQQEQEEEYKNMIEEEDDDEEDYVIVE</sequence>
<organism evidence="2">
    <name type="scientific">viral metagenome</name>
    <dbReference type="NCBI Taxonomy" id="1070528"/>
    <lineage>
        <taxon>unclassified sequences</taxon>
        <taxon>metagenomes</taxon>
        <taxon>organismal metagenomes</taxon>
    </lineage>
</organism>
<dbReference type="EMBL" id="MN740246">
    <property type="protein sequence ID" value="QHT95834.1"/>
    <property type="molecule type" value="Genomic_DNA"/>
</dbReference>
<name>A0A6C0IRG0_9ZZZZ</name>
<evidence type="ECO:0000256" key="1">
    <source>
        <dbReference type="SAM" id="MobiDB-lite"/>
    </source>
</evidence>
<feature type="compositionally biased region" description="Acidic residues" evidence="1">
    <location>
        <begin position="959"/>
        <end position="972"/>
    </location>
</feature>
<feature type="region of interest" description="Disordered" evidence="1">
    <location>
        <begin position="932"/>
        <end position="972"/>
    </location>
</feature>
<feature type="compositionally biased region" description="Acidic residues" evidence="1">
    <location>
        <begin position="932"/>
        <end position="952"/>
    </location>
</feature>
<feature type="compositionally biased region" description="Low complexity" evidence="1">
    <location>
        <begin position="708"/>
        <end position="718"/>
    </location>
</feature>
<reference evidence="2" key="1">
    <citation type="journal article" date="2020" name="Nature">
        <title>Giant virus diversity and host interactions through global metagenomics.</title>
        <authorList>
            <person name="Schulz F."/>
            <person name="Roux S."/>
            <person name="Paez-Espino D."/>
            <person name="Jungbluth S."/>
            <person name="Walsh D.A."/>
            <person name="Denef V.J."/>
            <person name="McMahon K.D."/>
            <person name="Konstantinidis K.T."/>
            <person name="Eloe-Fadrosh E.A."/>
            <person name="Kyrpides N.C."/>
            <person name="Woyke T."/>
        </authorList>
    </citation>
    <scope>NUCLEOTIDE SEQUENCE</scope>
    <source>
        <strain evidence="2">GVMAG-M-3300024301-20</strain>
    </source>
</reference>
<proteinExistence type="predicted"/>
<accession>A0A6C0IRG0</accession>
<protein>
    <recommendedName>
        <fullName evidence="3">Helicase/UvrB N-terminal domain-containing protein</fullName>
    </recommendedName>
</protein>
<feature type="region of interest" description="Disordered" evidence="1">
    <location>
        <begin position="701"/>
        <end position="729"/>
    </location>
</feature>
<evidence type="ECO:0000313" key="2">
    <source>
        <dbReference type="EMBL" id="QHT95834.1"/>
    </source>
</evidence>
<dbReference type="AlphaFoldDB" id="A0A6C0IRG0"/>